<gene>
    <name evidence="1" type="ORF">HY768_05180</name>
</gene>
<name>A0A933MHZ9_UNCT6</name>
<dbReference type="EMBL" id="JACQXR010000062">
    <property type="protein sequence ID" value="MBI4726602.1"/>
    <property type="molecule type" value="Genomic_DNA"/>
</dbReference>
<dbReference type="AlphaFoldDB" id="A0A933MHZ9"/>
<dbReference type="Proteomes" id="UP000736328">
    <property type="component" value="Unassembled WGS sequence"/>
</dbReference>
<accession>A0A933MHZ9</accession>
<protein>
    <submittedName>
        <fullName evidence="1">Uncharacterized protein</fullName>
    </submittedName>
</protein>
<proteinExistence type="predicted"/>
<comment type="caution">
    <text evidence="1">The sequence shown here is derived from an EMBL/GenBank/DDBJ whole genome shotgun (WGS) entry which is preliminary data.</text>
</comment>
<reference evidence="1" key="1">
    <citation type="submission" date="2020-07" db="EMBL/GenBank/DDBJ databases">
        <title>Huge and variable diversity of episymbiotic CPR bacteria and DPANN archaea in groundwater ecosystems.</title>
        <authorList>
            <person name="He C.Y."/>
            <person name="Keren R."/>
            <person name="Whittaker M."/>
            <person name="Farag I.F."/>
            <person name="Doudna J."/>
            <person name="Cate J.H.D."/>
            <person name="Banfield J.F."/>
        </authorList>
    </citation>
    <scope>NUCLEOTIDE SEQUENCE</scope>
    <source>
        <strain evidence="1">NC_groundwater_1520_Pr4_B-0.1um_53_5</strain>
    </source>
</reference>
<organism evidence="1 2">
    <name type="scientific">candidate division TA06 bacterium</name>
    <dbReference type="NCBI Taxonomy" id="2250710"/>
    <lineage>
        <taxon>Bacteria</taxon>
        <taxon>Bacteria division TA06</taxon>
    </lineage>
</organism>
<evidence type="ECO:0000313" key="1">
    <source>
        <dbReference type="EMBL" id="MBI4726602.1"/>
    </source>
</evidence>
<sequence>MIYVECYPDKALIMSLGLSKRKIEHEFGKSRVCNKLSKATKSLGLVDEDPETTQPSYMLNLHKHIDVPSYSVFCDKVRDNQVIVLKPKLEGFIIKVTKEAGIKLSDYNLPDETKELHDAISRRMENKNYLRLLAELNDKSQTVIRIRKIIIKSI</sequence>
<evidence type="ECO:0000313" key="2">
    <source>
        <dbReference type="Proteomes" id="UP000736328"/>
    </source>
</evidence>